<comment type="subcellular location">
    <subcellularLocation>
        <location evidence="1">Cell membrane</location>
        <topology evidence="1">Multi-pass membrane protein</topology>
    </subcellularLocation>
</comment>
<dbReference type="GO" id="GO:0140359">
    <property type="term" value="F:ABC-type transporter activity"/>
    <property type="evidence" value="ECO:0007669"/>
    <property type="project" value="InterPro"/>
</dbReference>
<sequence>MIPIFLFVAGRCRRFMRNASIQVKRTTASINPEFESCLSGIKTAKAFANEAAELNKFNAANHKYGIFMCILSAAVIAVGGALVMREELNLIDLITFSLYVTTFITPIRRLSVIL</sequence>
<keyword evidence="7" id="KW-0547">Nucleotide-binding</keyword>
<evidence type="ECO:0000256" key="1">
    <source>
        <dbReference type="ARBA" id="ARBA00004651"/>
    </source>
</evidence>
<feature type="transmembrane region" description="Helical" evidence="5">
    <location>
        <begin position="64"/>
        <end position="84"/>
    </location>
</feature>
<dbReference type="InterPro" id="IPR036640">
    <property type="entry name" value="ABC1_TM_sf"/>
</dbReference>
<dbReference type="PROSITE" id="PS50929">
    <property type="entry name" value="ABC_TM1F"/>
    <property type="match status" value="1"/>
</dbReference>
<evidence type="ECO:0000313" key="8">
    <source>
        <dbReference type="Proteomes" id="UP000295710"/>
    </source>
</evidence>
<gene>
    <name evidence="7" type="ORF">E1963_07900</name>
</gene>
<comment type="caution">
    <text evidence="7">The sequence shown here is derived from an EMBL/GenBank/DDBJ whole genome shotgun (WGS) entry which is preliminary data.</text>
</comment>
<evidence type="ECO:0000256" key="3">
    <source>
        <dbReference type="ARBA" id="ARBA00022989"/>
    </source>
</evidence>
<evidence type="ECO:0000256" key="5">
    <source>
        <dbReference type="SAM" id="Phobius"/>
    </source>
</evidence>
<dbReference type="Proteomes" id="UP000295710">
    <property type="component" value="Unassembled WGS sequence"/>
</dbReference>
<evidence type="ECO:0000259" key="6">
    <source>
        <dbReference type="PROSITE" id="PS50929"/>
    </source>
</evidence>
<evidence type="ECO:0000313" key="7">
    <source>
        <dbReference type="EMBL" id="TDA22145.1"/>
    </source>
</evidence>
<dbReference type="EMBL" id="SMMX01000005">
    <property type="protein sequence ID" value="TDA22145.1"/>
    <property type="molecule type" value="Genomic_DNA"/>
</dbReference>
<protein>
    <submittedName>
        <fullName evidence="7">ABC transporter ATP-binding protein</fullName>
    </submittedName>
</protein>
<feature type="transmembrane region" description="Helical" evidence="5">
    <location>
        <begin position="90"/>
        <end position="107"/>
    </location>
</feature>
<name>A0A4R4FEZ5_9FIRM</name>
<keyword evidence="8" id="KW-1185">Reference proteome</keyword>
<dbReference type="Pfam" id="PF00664">
    <property type="entry name" value="ABC_membrane"/>
    <property type="match status" value="1"/>
</dbReference>
<keyword evidence="3 5" id="KW-1133">Transmembrane helix</keyword>
<proteinExistence type="predicted"/>
<keyword evidence="4 5" id="KW-0472">Membrane</keyword>
<dbReference type="SUPFAM" id="SSF90123">
    <property type="entry name" value="ABC transporter transmembrane region"/>
    <property type="match status" value="1"/>
</dbReference>
<dbReference type="GO" id="GO:0005524">
    <property type="term" value="F:ATP binding"/>
    <property type="evidence" value="ECO:0007669"/>
    <property type="project" value="UniProtKB-KW"/>
</dbReference>
<feature type="domain" description="ABC transmembrane type-1" evidence="6">
    <location>
        <begin position="1"/>
        <end position="114"/>
    </location>
</feature>
<dbReference type="GO" id="GO:0005886">
    <property type="term" value="C:plasma membrane"/>
    <property type="evidence" value="ECO:0007669"/>
    <property type="project" value="UniProtKB-SubCell"/>
</dbReference>
<keyword evidence="7" id="KW-0067">ATP-binding</keyword>
<organism evidence="7 8">
    <name type="scientific">Extibacter muris</name>
    <dbReference type="NCBI Taxonomy" id="1796622"/>
    <lineage>
        <taxon>Bacteria</taxon>
        <taxon>Bacillati</taxon>
        <taxon>Bacillota</taxon>
        <taxon>Clostridia</taxon>
        <taxon>Lachnospirales</taxon>
        <taxon>Lachnospiraceae</taxon>
        <taxon>Extibacter</taxon>
    </lineage>
</organism>
<keyword evidence="2 5" id="KW-0812">Transmembrane</keyword>
<dbReference type="InterPro" id="IPR011527">
    <property type="entry name" value="ABC1_TM_dom"/>
</dbReference>
<reference evidence="7 8" key="1">
    <citation type="journal article" date="2016" name="Nat. Microbiol.">
        <title>The Mouse Intestinal Bacterial Collection (miBC) provides host-specific insight into cultured diversity and functional potential of the gut microbiota.</title>
        <authorList>
            <person name="Lagkouvardos I."/>
            <person name="Pukall R."/>
            <person name="Abt B."/>
            <person name="Foesel B.U."/>
            <person name="Meier-Kolthoff J.P."/>
            <person name="Kumar N."/>
            <person name="Bresciani A."/>
            <person name="Martinez I."/>
            <person name="Just S."/>
            <person name="Ziegler C."/>
            <person name="Brugiroux S."/>
            <person name="Garzetti D."/>
            <person name="Wenning M."/>
            <person name="Bui T.P."/>
            <person name="Wang J."/>
            <person name="Hugenholtz F."/>
            <person name="Plugge C.M."/>
            <person name="Peterson D.A."/>
            <person name="Hornef M.W."/>
            <person name="Baines J.F."/>
            <person name="Smidt H."/>
            <person name="Walter J."/>
            <person name="Kristiansen K."/>
            <person name="Nielsen H.B."/>
            <person name="Haller D."/>
            <person name="Overmann J."/>
            <person name="Stecher B."/>
            <person name="Clavel T."/>
        </authorList>
    </citation>
    <scope>NUCLEOTIDE SEQUENCE [LARGE SCALE GENOMIC DNA]</scope>
    <source>
        <strain evidence="7 8">DSM 28560</strain>
    </source>
</reference>
<evidence type="ECO:0000256" key="2">
    <source>
        <dbReference type="ARBA" id="ARBA00022692"/>
    </source>
</evidence>
<dbReference type="AlphaFoldDB" id="A0A4R4FEZ5"/>
<accession>A0A4R4FEZ5</accession>
<dbReference type="Gene3D" id="1.20.1560.10">
    <property type="entry name" value="ABC transporter type 1, transmembrane domain"/>
    <property type="match status" value="1"/>
</dbReference>
<evidence type="ECO:0000256" key="4">
    <source>
        <dbReference type="ARBA" id="ARBA00023136"/>
    </source>
</evidence>